<gene>
    <name evidence="2" type="ORF">Dcae01_03366</name>
</gene>
<dbReference type="SUPFAM" id="SSF46689">
    <property type="entry name" value="Homeodomain-like"/>
    <property type="match status" value="1"/>
</dbReference>
<protein>
    <recommendedName>
        <fullName evidence="4">Transposase</fullName>
    </recommendedName>
</protein>
<dbReference type="RefSeq" id="WP_345447735.1">
    <property type="nucleotide sequence ID" value="NZ_BAABQU010000090.1"/>
</dbReference>
<comment type="caution">
    <text evidence="2">The sequence shown here is derived from an EMBL/GenBank/DDBJ whole genome shotgun (WGS) entry which is preliminary data.</text>
</comment>
<dbReference type="InterPro" id="IPR002514">
    <property type="entry name" value="Transposase_8"/>
</dbReference>
<organism evidence="2 3">
    <name type="scientific">Deinococcus caeni</name>
    <dbReference type="NCBI Taxonomy" id="569127"/>
    <lineage>
        <taxon>Bacteria</taxon>
        <taxon>Thermotogati</taxon>
        <taxon>Deinococcota</taxon>
        <taxon>Deinococci</taxon>
        <taxon>Deinococcales</taxon>
        <taxon>Deinococcaceae</taxon>
        <taxon>Deinococcus</taxon>
    </lineage>
</organism>
<evidence type="ECO:0000256" key="1">
    <source>
        <dbReference type="SAM" id="Coils"/>
    </source>
</evidence>
<evidence type="ECO:0008006" key="4">
    <source>
        <dbReference type="Google" id="ProtNLM"/>
    </source>
</evidence>
<keyword evidence="1" id="KW-0175">Coiled coil</keyword>
<dbReference type="Proteomes" id="UP001423409">
    <property type="component" value="Unassembled WGS sequence"/>
</dbReference>
<evidence type="ECO:0000313" key="2">
    <source>
        <dbReference type="EMBL" id="GAA5441825.1"/>
    </source>
</evidence>
<evidence type="ECO:0000313" key="3">
    <source>
        <dbReference type="Proteomes" id="UP001423409"/>
    </source>
</evidence>
<dbReference type="InterPro" id="IPR009057">
    <property type="entry name" value="Homeodomain-like_sf"/>
</dbReference>
<proteinExistence type="predicted"/>
<dbReference type="EMBL" id="BAABQU010000090">
    <property type="protein sequence ID" value="GAA5441825.1"/>
    <property type="molecule type" value="Genomic_DNA"/>
</dbReference>
<dbReference type="PANTHER" id="PTHR33609:SF1">
    <property type="entry name" value="TRANSPOSASE"/>
    <property type="match status" value="1"/>
</dbReference>
<name>A0ABP9UJD7_9DEIO</name>
<accession>A0ABP9UJD7</accession>
<sequence length="114" mass="12733">MKHKQYSENEILDVLAQVEAGTAVGDVARLSGVSKATIHRWQARYGGMTKDDAKRVRQLEEENRRLKKLVADLALDNSILKEVVGRSVISARPGAHLPVGHSCRYHAVHEHWGD</sequence>
<dbReference type="PANTHER" id="PTHR33609">
    <property type="entry name" value="LOW CALCIUM RESPONSE LOCUS PROTEIN S"/>
    <property type="match status" value="1"/>
</dbReference>
<feature type="coiled-coil region" evidence="1">
    <location>
        <begin position="49"/>
        <end position="76"/>
    </location>
</feature>
<dbReference type="Pfam" id="PF01527">
    <property type="entry name" value="HTH_Tnp_1"/>
    <property type="match status" value="1"/>
</dbReference>
<keyword evidence="3" id="KW-1185">Reference proteome</keyword>
<reference evidence="2 3" key="1">
    <citation type="submission" date="2024-02" db="EMBL/GenBank/DDBJ databases">
        <title>Deinococcus caeni NBRC 101312.</title>
        <authorList>
            <person name="Ichikawa N."/>
            <person name="Katano-Makiyama Y."/>
            <person name="Hidaka K."/>
        </authorList>
    </citation>
    <scope>NUCLEOTIDE SEQUENCE [LARGE SCALE GENOMIC DNA]</scope>
    <source>
        <strain evidence="2 3">NBRC 101312</strain>
    </source>
</reference>
<dbReference type="InterPro" id="IPR052546">
    <property type="entry name" value="Transposase_8_domain"/>
</dbReference>